<organism evidence="5 6">
    <name type="scientific">Mesocestoides corti</name>
    <name type="common">Flatworm</name>
    <dbReference type="NCBI Taxonomy" id="53468"/>
    <lineage>
        <taxon>Eukaryota</taxon>
        <taxon>Metazoa</taxon>
        <taxon>Spiralia</taxon>
        <taxon>Lophotrochozoa</taxon>
        <taxon>Platyhelminthes</taxon>
        <taxon>Cestoda</taxon>
        <taxon>Eucestoda</taxon>
        <taxon>Cyclophyllidea</taxon>
        <taxon>Mesocestoididae</taxon>
        <taxon>Mesocestoides</taxon>
    </lineage>
</organism>
<dbReference type="AlphaFoldDB" id="A0A0R3ULW1"/>
<sequence length="392" mass="42745">MADSTDESARLFRAPTDQTIREPHAVEPSIGAATTTEVYTFPAWQPSVVLGPSIVSDAGGRQEVMLAVTLSPHQYATHCLVSEPLPMAYSSPPQLITGQEIAFAERILSGVSEVQTPSNIPEQGVCRDRNTADPSESTPPPTRAHEFYGGVITTAVKQTQTSEAITGMSQYANPMPGDFHVDYVEGGDEDLNDAHEFGSVATMMTTAGQRLEDPVEADSRSVSAYGRNFETSTMPYQPGSVGTVSSMGETEEETDNGHVNDLLPNEGRARVESEAIVSSTTHDDYHDPLDRSVGSNEPSRHVQYAFADEADNSVVCQFDWLGRKRSIWRFRLRHGVLRISVGDDAIVESVETLSDPVSEEVDPDPHQHVVVGPDDQRASEDLEDEDKENQNN</sequence>
<evidence type="ECO:0000313" key="6">
    <source>
        <dbReference type="Proteomes" id="UP000267029"/>
    </source>
</evidence>
<keyword evidence="2" id="KW-0804">Transcription</keyword>
<feature type="compositionally biased region" description="Acidic residues" evidence="4">
    <location>
        <begin position="381"/>
        <end position="392"/>
    </location>
</feature>
<dbReference type="Gene3D" id="2.30.18.10">
    <property type="entry name" value="Transcription factor IIA (TFIIA), beta-barrel domain"/>
    <property type="match status" value="1"/>
</dbReference>
<dbReference type="GO" id="GO:0005672">
    <property type="term" value="C:transcription factor TFIIA complex"/>
    <property type="evidence" value="ECO:0007669"/>
    <property type="project" value="InterPro"/>
</dbReference>
<evidence type="ECO:0000256" key="1">
    <source>
        <dbReference type="ARBA" id="ARBA00004123"/>
    </source>
</evidence>
<protein>
    <submittedName>
        <fullName evidence="5">Uncharacterized protein</fullName>
    </submittedName>
</protein>
<dbReference type="Proteomes" id="UP000267029">
    <property type="component" value="Unassembled WGS sequence"/>
</dbReference>
<comment type="subcellular location">
    <subcellularLocation>
        <location evidence="1">Nucleus</location>
    </subcellularLocation>
</comment>
<keyword evidence="6" id="KW-1185">Reference proteome</keyword>
<feature type="compositionally biased region" description="Polar residues" evidence="4">
    <location>
        <begin position="230"/>
        <end position="248"/>
    </location>
</feature>
<accession>A0A0R3ULW1</accession>
<evidence type="ECO:0000256" key="4">
    <source>
        <dbReference type="SAM" id="MobiDB-lite"/>
    </source>
</evidence>
<gene>
    <name evidence="5" type="ORF">MCOS_LOCUS8691</name>
</gene>
<name>A0A0R3ULW1_MESCO</name>
<evidence type="ECO:0000313" key="5">
    <source>
        <dbReference type="EMBL" id="VDD82688.1"/>
    </source>
</evidence>
<evidence type="ECO:0000256" key="2">
    <source>
        <dbReference type="ARBA" id="ARBA00023163"/>
    </source>
</evidence>
<reference evidence="5 6" key="1">
    <citation type="submission" date="2018-10" db="EMBL/GenBank/DDBJ databases">
        <authorList>
            <consortium name="Pathogen Informatics"/>
        </authorList>
    </citation>
    <scope>NUCLEOTIDE SEQUENCE [LARGE SCALE GENOMIC DNA]</scope>
</reference>
<proteinExistence type="predicted"/>
<keyword evidence="3" id="KW-0539">Nucleus</keyword>
<dbReference type="GO" id="GO:0006367">
    <property type="term" value="P:transcription initiation at RNA polymerase II promoter"/>
    <property type="evidence" value="ECO:0007669"/>
    <property type="project" value="InterPro"/>
</dbReference>
<dbReference type="EMBL" id="UXSR01005555">
    <property type="protein sequence ID" value="VDD82688.1"/>
    <property type="molecule type" value="Genomic_DNA"/>
</dbReference>
<feature type="region of interest" description="Disordered" evidence="4">
    <location>
        <begin position="116"/>
        <end position="146"/>
    </location>
</feature>
<feature type="region of interest" description="Disordered" evidence="4">
    <location>
        <begin position="353"/>
        <end position="392"/>
    </location>
</feature>
<evidence type="ECO:0000256" key="3">
    <source>
        <dbReference type="ARBA" id="ARBA00023242"/>
    </source>
</evidence>
<feature type="region of interest" description="Disordered" evidence="4">
    <location>
        <begin position="230"/>
        <end position="263"/>
    </location>
</feature>
<dbReference type="InterPro" id="IPR009088">
    <property type="entry name" value="TFIIA_b-brl"/>
</dbReference>